<dbReference type="SUPFAM" id="SSF56954">
    <property type="entry name" value="Outer membrane efflux proteins (OEP)"/>
    <property type="match status" value="1"/>
</dbReference>
<accession>A0A9D2DF60</accession>
<dbReference type="InterPro" id="IPR003423">
    <property type="entry name" value="OMP_efflux"/>
</dbReference>
<evidence type="ECO:0000256" key="8">
    <source>
        <dbReference type="SAM" id="Coils"/>
    </source>
</evidence>
<keyword evidence="5" id="KW-0812">Transmembrane</keyword>
<dbReference type="EMBL" id="DXCC01000031">
    <property type="protein sequence ID" value="HIZ15851.1"/>
    <property type="molecule type" value="Genomic_DNA"/>
</dbReference>
<dbReference type="PANTHER" id="PTHR30026">
    <property type="entry name" value="OUTER MEMBRANE PROTEIN TOLC"/>
    <property type="match status" value="1"/>
</dbReference>
<organism evidence="10 11">
    <name type="scientific">Candidatus Tidjanibacter faecipullorum</name>
    <dbReference type="NCBI Taxonomy" id="2838766"/>
    <lineage>
        <taxon>Bacteria</taxon>
        <taxon>Pseudomonadati</taxon>
        <taxon>Bacteroidota</taxon>
        <taxon>Bacteroidia</taxon>
        <taxon>Bacteroidales</taxon>
        <taxon>Rikenellaceae</taxon>
        <taxon>Tidjanibacter</taxon>
    </lineage>
</organism>
<dbReference type="GO" id="GO:0015562">
    <property type="term" value="F:efflux transmembrane transporter activity"/>
    <property type="evidence" value="ECO:0007669"/>
    <property type="project" value="InterPro"/>
</dbReference>
<dbReference type="GO" id="GO:1990281">
    <property type="term" value="C:efflux pump complex"/>
    <property type="evidence" value="ECO:0007669"/>
    <property type="project" value="TreeGrafter"/>
</dbReference>
<gene>
    <name evidence="10" type="ORF">H9816_08115</name>
</gene>
<keyword evidence="4" id="KW-1134">Transmembrane beta strand</keyword>
<dbReference type="Gene3D" id="1.20.1600.10">
    <property type="entry name" value="Outer membrane efflux proteins (OEP)"/>
    <property type="match status" value="1"/>
</dbReference>
<keyword evidence="3" id="KW-0813">Transport</keyword>
<feature type="signal peptide" evidence="9">
    <location>
        <begin position="1"/>
        <end position="23"/>
    </location>
</feature>
<dbReference type="GO" id="GO:0009279">
    <property type="term" value="C:cell outer membrane"/>
    <property type="evidence" value="ECO:0007669"/>
    <property type="project" value="UniProtKB-SubCell"/>
</dbReference>
<evidence type="ECO:0000256" key="4">
    <source>
        <dbReference type="ARBA" id="ARBA00022452"/>
    </source>
</evidence>
<name>A0A9D2DF60_9BACT</name>
<proteinExistence type="inferred from homology"/>
<evidence type="ECO:0000313" key="10">
    <source>
        <dbReference type="EMBL" id="HIZ15851.1"/>
    </source>
</evidence>
<evidence type="ECO:0000256" key="2">
    <source>
        <dbReference type="ARBA" id="ARBA00007613"/>
    </source>
</evidence>
<protein>
    <submittedName>
        <fullName evidence="10">TolC family protein</fullName>
    </submittedName>
</protein>
<comment type="subcellular location">
    <subcellularLocation>
        <location evidence="1">Cell outer membrane</location>
    </subcellularLocation>
</comment>
<keyword evidence="9" id="KW-0732">Signal</keyword>
<dbReference type="Pfam" id="PF02321">
    <property type="entry name" value="OEP"/>
    <property type="match status" value="1"/>
</dbReference>
<keyword evidence="7" id="KW-0998">Cell outer membrane</keyword>
<sequence length="439" mass="50472">MRRWSAISLGLLLGLCTSGAVQAQPADTIRLTVEQLFDRGTSCNLQLQADLLKERMAEERRKDARKQAYPDVEVELAGGVIGQPVVFLHGLTDPTYPETPDWSQDYGIVFRQPIYKSGKITLGIQKAELERQIAVLETAEDDASVKLGLLQQYLNLFCLYKQQELLSYKIRESERRLIDIRQMKREGLITNNDVLRSELQLTDDQLALTEVNDGILLVSQQLAILLALDEEAVIRPDEQFLDHVVPEVEDYERYVSAAYAANPAMQVLGKRIELSRNNIRYVRSDNLPSLYLEGGNTFARPITRTMVDLYNNAWRIGLTLNIPVSAFYKNRHRRAEAEQQLRLAINQEEQGRQQIRMQIRTAFLKHKEALERAARMKLSIEQARENYRIMENRYMNQLVILTDLLDASSLYMNAELQAITARTQVIYTYYELQKICGNL</sequence>
<evidence type="ECO:0000256" key="7">
    <source>
        <dbReference type="ARBA" id="ARBA00023237"/>
    </source>
</evidence>
<evidence type="ECO:0000256" key="6">
    <source>
        <dbReference type="ARBA" id="ARBA00023136"/>
    </source>
</evidence>
<comment type="similarity">
    <text evidence="2">Belongs to the outer membrane factor (OMF) (TC 1.B.17) family.</text>
</comment>
<dbReference type="GO" id="GO:0015288">
    <property type="term" value="F:porin activity"/>
    <property type="evidence" value="ECO:0007669"/>
    <property type="project" value="TreeGrafter"/>
</dbReference>
<evidence type="ECO:0000256" key="5">
    <source>
        <dbReference type="ARBA" id="ARBA00022692"/>
    </source>
</evidence>
<dbReference type="AlphaFoldDB" id="A0A9D2DF60"/>
<reference evidence="10" key="2">
    <citation type="submission" date="2021-04" db="EMBL/GenBank/DDBJ databases">
        <authorList>
            <person name="Gilroy R."/>
        </authorList>
    </citation>
    <scope>NUCLEOTIDE SEQUENCE</scope>
    <source>
        <strain evidence="10">ChiHjej11B10-19426</strain>
    </source>
</reference>
<dbReference type="InterPro" id="IPR051906">
    <property type="entry name" value="TolC-like"/>
</dbReference>
<evidence type="ECO:0000313" key="11">
    <source>
        <dbReference type="Proteomes" id="UP000824014"/>
    </source>
</evidence>
<keyword evidence="6" id="KW-0472">Membrane</keyword>
<reference evidence="10" key="1">
    <citation type="journal article" date="2021" name="PeerJ">
        <title>Extensive microbial diversity within the chicken gut microbiome revealed by metagenomics and culture.</title>
        <authorList>
            <person name="Gilroy R."/>
            <person name="Ravi A."/>
            <person name="Getino M."/>
            <person name="Pursley I."/>
            <person name="Horton D.L."/>
            <person name="Alikhan N.F."/>
            <person name="Baker D."/>
            <person name="Gharbi K."/>
            <person name="Hall N."/>
            <person name="Watson M."/>
            <person name="Adriaenssens E.M."/>
            <person name="Foster-Nyarko E."/>
            <person name="Jarju S."/>
            <person name="Secka A."/>
            <person name="Antonio M."/>
            <person name="Oren A."/>
            <person name="Chaudhuri R.R."/>
            <person name="La Ragione R."/>
            <person name="Hildebrand F."/>
            <person name="Pallen M.J."/>
        </authorList>
    </citation>
    <scope>NUCLEOTIDE SEQUENCE</scope>
    <source>
        <strain evidence="10">ChiHjej11B10-19426</strain>
    </source>
</reference>
<feature type="coiled-coil region" evidence="8">
    <location>
        <begin position="334"/>
        <end position="393"/>
    </location>
</feature>
<dbReference type="Proteomes" id="UP000824014">
    <property type="component" value="Unassembled WGS sequence"/>
</dbReference>
<dbReference type="PANTHER" id="PTHR30026:SF23">
    <property type="entry name" value="TO APRF-PUTATIVE OUTER MEMBRANE EFFLUX PROTEIN OR SECRETED ALKALINE PHOSPHATASE-RELATED"/>
    <property type="match status" value="1"/>
</dbReference>
<evidence type="ECO:0000256" key="1">
    <source>
        <dbReference type="ARBA" id="ARBA00004442"/>
    </source>
</evidence>
<keyword evidence="8" id="KW-0175">Coiled coil</keyword>
<feature type="chain" id="PRO_5039565493" evidence="9">
    <location>
        <begin position="24"/>
        <end position="439"/>
    </location>
</feature>
<comment type="caution">
    <text evidence="10">The sequence shown here is derived from an EMBL/GenBank/DDBJ whole genome shotgun (WGS) entry which is preliminary data.</text>
</comment>
<evidence type="ECO:0000256" key="9">
    <source>
        <dbReference type="SAM" id="SignalP"/>
    </source>
</evidence>
<evidence type="ECO:0000256" key="3">
    <source>
        <dbReference type="ARBA" id="ARBA00022448"/>
    </source>
</evidence>